<evidence type="ECO:0000256" key="3">
    <source>
        <dbReference type="ARBA" id="ARBA00023274"/>
    </source>
</evidence>
<evidence type="ECO:0000256" key="4">
    <source>
        <dbReference type="ARBA" id="ARBA00035274"/>
    </source>
</evidence>
<comment type="similarity">
    <text evidence="1">Belongs to the bacterial ribosomal protein bL34 family.</text>
</comment>
<dbReference type="AlphaFoldDB" id="A0AAD6J1M9"/>
<dbReference type="FunFam" id="1.10.287.3980:FF:000001">
    <property type="entry name" value="Mitochondrial ribosomal protein L34"/>
    <property type="match status" value="1"/>
</dbReference>
<dbReference type="GO" id="GO:0006412">
    <property type="term" value="P:translation"/>
    <property type="evidence" value="ECO:0007669"/>
    <property type="project" value="InterPro"/>
</dbReference>
<dbReference type="InterPro" id="IPR000271">
    <property type="entry name" value="Ribosomal_bL34"/>
</dbReference>
<dbReference type="Gene3D" id="1.10.287.3980">
    <property type="match status" value="1"/>
</dbReference>
<evidence type="ECO:0000256" key="2">
    <source>
        <dbReference type="ARBA" id="ARBA00022980"/>
    </source>
</evidence>
<sequence>MYVNCQLSIADCNLLAAMSLAALRRPAVACLRTANAYASRRIPSSTSISRRSFTSLLSAPLSRPTILQPHAHFLPAPPTSSTPTLFPRTSAGTTLQVRGHRRKTYNPSHRVRKRRFGFLARMRSKTGRQVLKKRRLKGRKMLTH</sequence>
<accession>A0AAD6J1M9</accession>
<evidence type="ECO:0000313" key="6">
    <source>
        <dbReference type="Proteomes" id="UP001221413"/>
    </source>
</evidence>
<dbReference type="EMBL" id="JAQGDS010000003">
    <property type="protein sequence ID" value="KAJ6262461.1"/>
    <property type="molecule type" value="Genomic_DNA"/>
</dbReference>
<dbReference type="HAMAP" id="MF_00391">
    <property type="entry name" value="Ribosomal_bL34"/>
    <property type="match status" value="1"/>
</dbReference>
<comment type="caution">
    <text evidence="5">The sequence shown here is derived from an EMBL/GenBank/DDBJ whole genome shotgun (WGS) entry which is preliminary data.</text>
</comment>
<dbReference type="PANTHER" id="PTHR14503:SF4">
    <property type="entry name" value="LARGE RIBOSOMAL SUBUNIT PROTEIN BL34M"/>
    <property type="match status" value="1"/>
</dbReference>
<dbReference type="GO" id="GO:0003735">
    <property type="term" value="F:structural constituent of ribosome"/>
    <property type="evidence" value="ECO:0007669"/>
    <property type="project" value="InterPro"/>
</dbReference>
<dbReference type="PANTHER" id="PTHR14503">
    <property type="entry name" value="MITOCHONDRIAL RIBOSOMAL PROTEIN 34 FAMILY MEMBER"/>
    <property type="match status" value="1"/>
</dbReference>
<proteinExistence type="inferred from homology"/>
<evidence type="ECO:0000313" key="5">
    <source>
        <dbReference type="EMBL" id="KAJ6262461.1"/>
    </source>
</evidence>
<dbReference type="NCBIfam" id="TIGR01030">
    <property type="entry name" value="rpmH_bact"/>
    <property type="match status" value="1"/>
</dbReference>
<organism evidence="5 6">
    <name type="scientific">Drechslerella dactyloides</name>
    <name type="common">Nematode-trapping fungus</name>
    <name type="synonym">Arthrobotrys dactyloides</name>
    <dbReference type="NCBI Taxonomy" id="74499"/>
    <lineage>
        <taxon>Eukaryota</taxon>
        <taxon>Fungi</taxon>
        <taxon>Dikarya</taxon>
        <taxon>Ascomycota</taxon>
        <taxon>Pezizomycotina</taxon>
        <taxon>Orbiliomycetes</taxon>
        <taxon>Orbiliales</taxon>
        <taxon>Orbiliaceae</taxon>
        <taxon>Drechslerella</taxon>
    </lineage>
</organism>
<evidence type="ECO:0000256" key="1">
    <source>
        <dbReference type="ARBA" id="ARBA00010111"/>
    </source>
</evidence>
<dbReference type="Proteomes" id="UP001221413">
    <property type="component" value="Unassembled WGS sequence"/>
</dbReference>
<dbReference type="Pfam" id="PF00468">
    <property type="entry name" value="Ribosomal_L34"/>
    <property type="match status" value="1"/>
</dbReference>
<dbReference type="GO" id="GO:0005762">
    <property type="term" value="C:mitochondrial large ribosomal subunit"/>
    <property type="evidence" value="ECO:0007669"/>
    <property type="project" value="TreeGrafter"/>
</dbReference>
<keyword evidence="6" id="KW-1185">Reference proteome</keyword>
<protein>
    <recommendedName>
        <fullName evidence="4">Large ribosomal subunit protein bL34m</fullName>
    </recommendedName>
</protein>
<name>A0AAD6J1M9_DREDA</name>
<keyword evidence="2 5" id="KW-0689">Ribosomal protein</keyword>
<gene>
    <name evidence="5" type="ORF">Dda_3269</name>
</gene>
<keyword evidence="3" id="KW-0687">Ribonucleoprotein</keyword>
<reference evidence="5" key="1">
    <citation type="submission" date="2023-01" db="EMBL/GenBank/DDBJ databases">
        <title>The chitinases involved in constricting ring structure development in the nematode-trapping fungus Drechslerella dactyloides.</title>
        <authorList>
            <person name="Wang R."/>
            <person name="Zhang L."/>
            <person name="Tang P."/>
            <person name="Li S."/>
            <person name="Liang L."/>
        </authorList>
    </citation>
    <scope>NUCLEOTIDE SEQUENCE</scope>
    <source>
        <strain evidence="5">YMF1.00031</strain>
    </source>
</reference>